<dbReference type="GeneID" id="15392045"/>
<keyword evidence="3" id="KW-1185">Reference proteome</keyword>
<organism evidence="2 3">
    <name type="scientific">Archaeoglobus sulfaticallidus PM70-1</name>
    <dbReference type="NCBI Taxonomy" id="387631"/>
    <lineage>
        <taxon>Archaea</taxon>
        <taxon>Methanobacteriati</taxon>
        <taxon>Methanobacteriota</taxon>
        <taxon>Archaeoglobi</taxon>
        <taxon>Archaeoglobales</taxon>
        <taxon>Archaeoglobaceae</taxon>
        <taxon>Archaeoglobus</taxon>
    </lineage>
</organism>
<evidence type="ECO:0000313" key="2">
    <source>
        <dbReference type="EMBL" id="AGK60426.1"/>
    </source>
</evidence>
<feature type="domain" description="DUF22" evidence="1">
    <location>
        <begin position="2"/>
        <end position="107"/>
    </location>
</feature>
<dbReference type="InterPro" id="IPR002572">
    <property type="entry name" value="DUF22"/>
</dbReference>
<protein>
    <recommendedName>
        <fullName evidence="1">DUF22 domain-containing protein</fullName>
    </recommendedName>
</protein>
<sequence length="160" mass="18104">MEVTISYRKDSEVVYEKANVEEAGYFLGPVAYFVNIVADEDVEVKANRVKVIKVQEFKISGNERLTLLDRYRHALGTLVAVVEDGKPERIDVPSRVKYVVFYPIADGKILKGSLIGVGVVTTVKKEAKEAIVEKLREVDKAISIDPEVFVKSDWPYLWKK</sequence>
<evidence type="ECO:0000313" key="3">
    <source>
        <dbReference type="Proteomes" id="UP000013307"/>
    </source>
</evidence>
<dbReference type="AlphaFoldDB" id="N0BIX7"/>
<name>N0BIX7_9EURY</name>
<accession>N0BIX7</accession>
<dbReference type="RefSeq" id="WP_015590025.1">
    <property type="nucleotide sequence ID" value="NC_021169.1"/>
</dbReference>
<proteinExistence type="predicted"/>
<evidence type="ECO:0000259" key="1">
    <source>
        <dbReference type="Pfam" id="PF01629"/>
    </source>
</evidence>
<dbReference type="Proteomes" id="UP000013307">
    <property type="component" value="Chromosome"/>
</dbReference>
<dbReference type="HOGENOM" id="CLU_1648222_0_0_2"/>
<dbReference type="KEGG" id="ast:Asulf_00399"/>
<dbReference type="STRING" id="387631.Asulf_00399"/>
<reference evidence="2 3" key="1">
    <citation type="journal article" date="2013" name="Genome Announc.">
        <title>Complete Genome Sequence of the Thermophilic and Facultatively Chemolithoautotrophic Sulfate Reducer Archaeoglobus sulfaticallidus Strain PM70-1T.</title>
        <authorList>
            <person name="Stokke R."/>
            <person name="Hocking W.P."/>
            <person name="Steinsbu B.O."/>
            <person name="Steen I.H."/>
        </authorList>
    </citation>
    <scope>NUCLEOTIDE SEQUENCE [LARGE SCALE GENOMIC DNA]</scope>
    <source>
        <strain evidence="2">PM70-1</strain>
    </source>
</reference>
<dbReference type="Pfam" id="PF01629">
    <property type="entry name" value="DUF22"/>
    <property type="match status" value="1"/>
</dbReference>
<dbReference type="EMBL" id="CP005290">
    <property type="protein sequence ID" value="AGK60426.1"/>
    <property type="molecule type" value="Genomic_DNA"/>
</dbReference>
<gene>
    <name evidence="2" type="ORF">Asulf_00399</name>
</gene>
<dbReference type="eggNOG" id="arCOG04850">
    <property type="taxonomic scope" value="Archaea"/>
</dbReference>